<evidence type="ECO:0000256" key="1">
    <source>
        <dbReference type="SAM" id="SignalP"/>
    </source>
</evidence>
<evidence type="ECO:0008006" key="4">
    <source>
        <dbReference type="Google" id="ProtNLM"/>
    </source>
</evidence>
<organism evidence="2 3">
    <name type="scientific">Parabacteroides chartae</name>
    <dbReference type="NCBI Taxonomy" id="1037355"/>
    <lineage>
        <taxon>Bacteria</taxon>
        <taxon>Pseudomonadati</taxon>
        <taxon>Bacteroidota</taxon>
        <taxon>Bacteroidia</taxon>
        <taxon>Bacteroidales</taxon>
        <taxon>Tannerellaceae</taxon>
        <taxon>Parabacteroides</taxon>
    </lineage>
</organism>
<dbReference type="Proteomes" id="UP000190852">
    <property type="component" value="Unassembled WGS sequence"/>
</dbReference>
<dbReference type="AlphaFoldDB" id="A0A1T5EYQ1"/>
<proteinExistence type="predicted"/>
<gene>
    <name evidence="2" type="ORF">SAMN05660349_03216</name>
</gene>
<protein>
    <recommendedName>
        <fullName evidence="4">Major fimbrial subunit protein N-terminal domain-containing protein</fullName>
    </recommendedName>
</protein>
<keyword evidence="1" id="KW-0732">Signal</keyword>
<accession>A0A1T5EYQ1</accession>
<name>A0A1T5EYQ1_9BACT</name>
<dbReference type="EMBL" id="FUYQ01000034">
    <property type="protein sequence ID" value="SKB89046.1"/>
    <property type="molecule type" value="Genomic_DNA"/>
</dbReference>
<feature type="chain" id="PRO_5012752717" description="Major fimbrial subunit protein N-terminal domain-containing protein" evidence="1">
    <location>
        <begin position="21"/>
        <end position="403"/>
    </location>
</feature>
<dbReference type="PROSITE" id="PS51257">
    <property type="entry name" value="PROKAR_LIPOPROTEIN"/>
    <property type="match status" value="1"/>
</dbReference>
<feature type="signal peptide" evidence="1">
    <location>
        <begin position="1"/>
        <end position="20"/>
    </location>
</feature>
<sequence length="403" mass="43406">MKLFSYLLVACAGLSLFACNTEDEVPAVDTGKTKSVVLKIEGVTPMPTTKAIDAATTNTTMTLKDVKIVFYNQSDNKIYRIVELESGDADWASITGSGVVYHNLSQLVDAVLIVGNYKGKAITWTDAGTIKSSKLDASGENTEPAPSNDSKDYVTLFDDDKTLTISTTTPDPDPEHAVLLDAVLTLKPLVARFEIGNIQCSNLNEALYASFRLEGIGLIDFNRKVDLGTGIAELPRLGITVPTPSTAPYILPPLTSPVPSGQYAFGDELSAIAWSYEPIGNIVMDDSTDIYNPDLGAVTGGGKYAFNFFPGNPAGTTRGFPNIKLILNNVTPLDPLVTVPFNNVTTISFAETTLTATAGHIYQINLIFKEVNIGPWDPTAVICVNVVVTVQPWTIHQLNPTYY</sequence>
<dbReference type="RefSeq" id="WP_079684580.1">
    <property type="nucleotide sequence ID" value="NZ_FUYQ01000034.1"/>
</dbReference>
<keyword evidence="3" id="KW-1185">Reference proteome</keyword>
<reference evidence="3" key="1">
    <citation type="submission" date="2017-02" db="EMBL/GenBank/DDBJ databases">
        <authorList>
            <person name="Varghese N."/>
            <person name="Submissions S."/>
        </authorList>
    </citation>
    <scope>NUCLEOTIDE SEQUENCE [LARGE SCALE GENOMIC DNA]</scope>
    <source>
        <strain evidence="3">DSM 24967</strain>
    </source>
</reference>
<evidence type="ECO:0000313" key="2">
    <source>
        <dbReference type="EMBL" id="SKB89046.1"/>
    </source>
</evidence>
<evidence type="ECO:0000313" key="3">
    <source>
        <dbReference type="Proteomes" id="UP000190852"/>
    </source>
</evidence>